<reference evidence="2 3" key="1">
    <citation type="submission" date="2018-03" db="EMBL/GenBank/DDBJ databases">
        <title>Diversity of phytobeneficial traits revealed by whole-genome analysis of worldwide-isolated phenazine-producing Pseudomonas spp.</title>
        <authorList>
            <person name="Biessy A."/>
            <person name="Novinscak A."/>
            <person name="Blom J."/>
            <person name="Leger G."/>
            <person name="Thomashow L.S."/>
            <person name="Cazorla F.M."/>
            <person name="Josic D."/>
            <person name="Filion M."/>
        </authorList>
    </citation>
    <scope>NUCLEOTIDE SEQUENCE [LARGE SCALE GENOMIC DNA]</scope>
    <source>
        <strain evidence="2 3">B25</strain>
    </source>
</reference>
<proteinExistence type="predicted"/>
<accession>A0A3G7TR87</accession>
<organism evidence="2 3">
    <name type="scientific">Pseudomonas chlororaphis</name>
    <dbReference type="NCBI Taxonomy" id="587753"/>
    <lineage>
        <taxon>Bacteria</taxon>
        <taxon>Pseudomonadati</taxon>
        <taxon>Pseudomonadota</taxon>
        <taxon>Gammaproteobacteria</taxon>
        <taxon>Pseudomonadales</taxon>
        <taxon>Pseudomonadaceae</taxon>
        <taxon>Pseudomonas</taxon>
    </lineage>
</organism>
<feature type="compositionally biased region" description="Basic and acidic residues" evidence="1">
    <location>
        <begin position="1"/>
        <end position="11"/>
    </location>
</feature>
<dbReference type="EMBL" id="CP027753">
    <property type="protein sequence ID" value="AZE49381.1"/>
    <property type="molecule type" value="Genomic_DNA"/>
</dbReference>
<dbReference type="AlphaFoldDB" id="A0A3G7TR87"/>
<evidence type="ECO:0000256" key="1">
    <source>
        <dbReference type="SAM" id="MobiDB-lite"/>
    </source>
</evidence>
<protein>
    <submittedName>
        <fullName evidence="2">Uncharacterized protein</fullName>
    </submittedName>
</protein>
<name>A0A3G7TR87_9PSED</name>
<gene>
    <name evidence="2" type="ORF">C4K04_3711</name>
</gene>
<evidence type="ECO:0000313" key="3">
    <source>
        <dbReference type="Proteomes" id="UP000268048"/>
    </source>
</evidence>
<sequence length="65" mass="7600">MRQGTREEARQRSRKGPRGDIWLARDGRRQAVVERFDGLLERSPQRLYRRAKKSEGGFQATLAWG</sequence>
<feature type="region of interest" description="Disordered" evidence="1">
    <location>
        <begin position="1"/>
        <end position="23"/>
    </location>
</feature>
<dbReference type="Proteomes" id="UP000268048">
    <property type="component" value="Chromosome"/>
</dbReference>
<evidence type="ECO:0000313" key="2">
    <source>
        <dbReference type="EMBL" id="AZE49381.1"/>
    </source>
</evidence>